<proteinExistence type="inferred from homology"/>
<feature type="non-terminal residue" evidence="9">
    <location>
        <position position="112"/>
    </location>
</feature>
<gene>
    <name evidence="9" type="ORF">FWILDA_LOCUS18842</name>
</gene>
<evidence type="ECO:0000256" key="3">
    <source>
        <dbReference type="ARBA" id="ARBA00022598"/>
    </source>
</evidence>
<dbReference type="OrthoDB" id="2434324at2759"/>
<evidence type="ECO:0000256" key="4">
    <source>
        <dbReference type="ARBA" id="ARBA00022741"/>
    </source>
</evidence>
<name>A0A9W4TBK7_9GLOM</name>
<comment type="similarity">
    <text evidence="1">Belongs to the class-I aminoacyl-tRNA synthetase family.</text>
</comment>
<dbReference type="GO" id="GO:0006429">
    <property type="term" value="P:leucyl-tRNA aminoacylation"/>
    <property type="evidence" value="ECO:0007669"/>
    <property type="project" value="InterPro"/>
</dbReference>
<keyword evidence="7" id="KW-0030">Aminoacyl-tRNA synthetase</keyword>
<accession>A0A9W4TBK7</accession>
<reference evidence="9" key="1">
    <citation type="submission" date="2022-08" db="EMBL/GenBank/DDBJ databases">
        <authorList>
            <person name="Kallberg Y."/>
            <person name="Tangrot J."/>
            <person name="Rosling A."/>
        </authorList>
    </citation>
    <scope>NUCLEOTIDE SEQUENCE</scope>
    <source>
        <strain evidence="9">Wild A</strain>
    </source>
</reference>
<feature type="domain" description="Aminoacyl-tRNA synthetase class Ia" evidence="8">
    <location>
        <begin position="48"/>
        <end position="96"/>
    </location>
</feature>
<dbReference type="GO" id="GO:0004823">
    <property type="term" value="F:leucine-tRNA ligase activity"/>
    <property type="evidence" value="ECO:0007669"/>
    <property type="project" value="UniProtKB-EC"/>
</dbReference>
<dbReference type="Pfam" id="PF00133">
    <property type="entry name" value="tRNA-synt_1"/>
    <property type="match status" value="1"/>
</dbReference>
<dbReference type="Gene3D" id="1.10.730.10">
    <property type="entry name" value="Isoleucyl-tRNA Synthetase, Domain 1"/>
    <property type="match status" value="1"/>
</dbReference>
<organism evidence="9 10">
    <name type="scientific">Funneliformis geosporum</name>
    <dbReference type="NCBI Taxonomy" id="1117311"/>
    <lineage>
        <taxon>Eukaryota</taxon>
        <taxon>Fungi</taxon>
        <taxon>Fungi incertae sedis</taxon>
        <taxon>Mucoromycota</taxon>
        <taxon>Glomeromycotina</taxon>
        <taxon>Glomeromycetes</taxon>
        <taxon>Glomerales</taxon>
        <taxon>Glomeraceae</taxon>
        <taxon>Funneliformis</taxon>
    </lineage>
</organism>
<evidence type="ECO:0000256" key="7">
    <source>
        <dbReference type="ARBA" id="ARBA00023146"/>
    </source>
</evidence>
<keyword evidence="4" id="KW-0547">Nucleotide-binding</keyword>
<dbReference type="InterPro" id="IPR002300">
    <property type="entry name" value="aa-tRNA-synth_Ia"/>
</dbReference>
<evidence type="ECO:0000313" key="9">
    <source>
        <dbReference type="EMBL" id="CAI2198977.1"/>
    </source>
</evidence>
<dbReference type="PANTHER" id="PTHR43740">
    <property type="entry name" value="LEUCYL-TRNA SYNTHETASE"/>
    <property type="match status" value="1"/>
</dbReference>
<protein>
    <recommendedName>
        <fullName evidence="2">leucine--tRNA ligase</fullName>
        <ecNumber evidence="2">6.1.1.4</ecNumber>
    </recommendedName>
</protein>
<evidence type="ECO:0000256" key="2">
    <source>
        <dbReference type="ARBA" id="ARBA00013164"/>
    </source>
</evidence>
<dbReference type="SUPFAM" id="SSF52374">
    <property type="entry name" value="Nucleotidylyl transferase"/>
    <property type="match status" value="1"/>
</dbReference>
<dbReference type="GO" id="GO:0005524">
    <property type="term" value="F:ATP binding"/>
    <property type="evidence" value="ECO:0007669"/>
    <property type="project" value="UniProtKB-KW"/>
</dbReference>
<keyword evidence="10" id="KW-1185">Reference proteome</keyword>
<dbReference type="EMBL" id="CAMKVN010019995">
    <property type="protein sequence ID" value="CAI2198977.1"/>
    <property type="molecule type" value="Genomic_DNA"/>
</dbReference>
<sequence>AIEVINQHLEKEKKGQMGKNDNYLTLNSTEAQEVIKNWLPVDIYIVSHPEPFQKFICQGMILGTDGEKMSKSRGNIINPNELVEKYGADALRLYEIFLGPPEQTTSFNTNGV</sequence>
<dbReference type="InterPro" id="IPR002302">
    <property type="entry name" value="Leu-tRNA-ligase"/>
</dbReference>
<evidence type="ECO:0000256" key="6">
    <source>
        <dbReference type="ARBA" id="ARBA00022917"/>
    </source>
</evidence>
<feature type="non-terminal residue" evidence="9">
    <location>
        <position position="1"/>
    </location>
</feature>
<keyword evidence="3" id="KW-0436">Ligase</keyword>
<evidence type="ECO:0000256" key="5">
    <source>
        <dbReference type="ARBA" id="ARBA00022840"/>
    </source>
</evidence>
<keyword evidence="6" id="KW-0648">Protein biosynthesis</keyword>
<keyword evidence="5" id="KW-0067">ATP-binding</keyword>
<dbReference type="EC" id="6.1.1.4" evidence="2"/>
<dbReference type="Gene3D" id="3.40.50.620">
    <property type="entry name" value="HUPs"/>
    <property type="match status" value="1"/>
</dbReference>
<evidence type="ECO:0000313" key="10">
    <source>
        <dbReference type="Proteomes" id="UP001153678"/>
    </source>
</evidence>
<dbReference type="InterPro" id="IPR014729">
    <property type="entry name" value="Rossmann-like_a/b/a_fold"/>
</dbReference>
<dbReference type="Proteomes" id="UP001153678">
    <property type="component" value="Unassembled WGS sequence"/>
</dbReference>
<dbReference type="PANTHER" id="PTHR43740:SF2">
    <property type="entry name" value="LEUCINE--TRNA LIGASE, MITOCHONDRIAL"/>
    <property type="match status" value="1"/>
</dbReference>
<evidence type="ECO:0000259" key="8">
    <source>
        <dbReference type="Pfam" id="PF00133"/>
    </source>
</evidence>
<dbReference type="AlphaFoldDB" id="A0A9W4TBK7"/>
<evidence type="ECO:0000256" key="1">
    <source>
        <dbReference type="ARBA" id="ARBA00005594"/>
    </source>
</evidence>
<comment type="caution">
    <text evidence="9">The sequence shown here is derived from an EMBL/GenBank/DDBJ whole genome shotgun (WGS) entry which is preliminary data.</text>
</comment>